<keyword evidence="1" id="KW-0472">Membrane</keyword>
<dbReference type="Proteomes" id="UP001295684">
    <property type="component" value="Unassembled WGS sequence"/>
</dbReference>
<dbReference type="EMBL" id="CAMPGE010001434">
    <property type="protein sequence ID" value="CAI2360219.1"/>
    <property type="molecule type" value="Genomic_DNA"/>
</dbReference>
<dbReference type="InterPro" id="IPR055311">
    <property type="entry name" value="PDCT1/2-like"/>
</dbReference>
<keyword evidence="1" id="KW-1133">Transmembrane helix</keyword>
<dbReference type="Pfam" id="PF24788">
    <property type="entry name" value="AtPDCT1_2"/>
    <property type="match status" value="1"/>
</dbReference>
<keyword evidence="1" id="KW-0812">Transmembrane</keyword>
<organism evidence="3 4">
    <name type="scientific">Euplotes crassus</name>
    <dbReference type="NCBI Taxonomy" id="5936"/>
    <lineage>
        <taxon>Eukaryota</taxon>
        <taxon>Sar</taxon>
        <taxon>Alveolata</taxon>
        <taxon>Ciliophora</taxon>
        <taxon>Intramacronucleata</taxon>
        <taxon>Spirotrichea</taxon>
        <taxon>Hypotrichia</taxon>
        <taxon>Euplotida</taxon>
        <taxon>Euplotidae</taxon>
        <taxon>Moneuplotes</taxon>
    </lineage>
</organism>
<evidence type="ECO:0000259" key="2">
    <source>
        <dbReference type="Pfam" id="PF24788"/>
    </source>
</evidence>
<comment type="caution">
    <text evidence="3">The sequence shown here is derived from an EMBL/GenBank/DDBJ whole genome shotgun (WGS) entry which is preliminary data.</text>
</comment>
<dbReference type="PANTHER" id="PTHR34674">
    <property type="entry name" value="PHOSPHATIDYLCHOLINE:DIACYLGLYCEROL CHOLINEPHOSPHOTRANSFERASE 1-RELATED"/>
    <property type="match status" value="1"/>
</dbReference>
<proteinExistence type="predicted"/>
<dbReference type="CDD" id="cd01610">
    <property type="entry name" value="PAP2_like"/>
    <property type="match status" value="1"/>
</dbReference>
<accession>A0AAD1U4T4</accession>
<evidence type="ECO:0000313" key="3">
    <source>
        <dbReference type="EMBL" id="CAI2360219.1"/>
    </source>
</evidence>
<evidence type="ECO:0000256" key="1">
    <source>
        <dbReference type="SAM" id="Phobius"/>
    </source>
</evidence>
<reference evidence="3" key="1">
    <citation type="submission" date="2023-07" db="EMBL/GenBank/DDBJ databases">
        <authorList>
            <consortium name="AG Swart"/>
            <person name="Singh M."/>
            <person name="Singh A."/>
            <person name="Seah K."/>
            <person name="Emmerich C."/>
        </authorList>
    </citation>
    <scope>NUCLEOTIDE SEQUENCE</scope>
    <source>
        <strain evidence="3">DP1</strain>
    </source>
</reference>
<feature type="domain" description="AtPDCT1/2 transmembrane" evidence="2">
    <location>
        <begin position="121"/>
        <end position="276"/>
    </location>
</feature>
<feature type="transmembrane region" description="Helical" evidence="1">
    <location>
        <begin position="239"/>
        <end position="259"/>
    </location>
</feature>
<evidence type="ECO:0000313" key="4">
    <source>
        <dbReference type="Proteomes" id="UP001295684"/>
    </source>
</evidence>
<feature type="transmembrane region" description="Helical" evidence="1">
    <location>
        <begin position="81"/>
        <end position="102"/>
    </location>
</feature>
<name>A0AAD1U4T4_EUPCR</name>
<dbReference type="InterPro" id="IPR056361">
    <property type="entry name" value="AtPDCT1_2_TM_dom"/>
</dbReference>
<keyword evidence="4" id="KW-1185">Reference proteome</keyword>
<protein>
    <recommendedName>
        <fullName evidence="2">AtPDCT1/2 transmembrane domain-containing protein</fullName>
    </recommendedName>
</protein>
<gene>
    <name evidence="3" type="ORF">ECRASSUSDP1_LOCUS1517</name>
</gene>
<feature type="transmembrane region" description="Helical" evidence="1">
    <location>
        <begin position="140"/>
        <end position="161"/>
    </location>
</feature>
<dbReference type="AlphaFoldDB" id="A0AAD1U4T4"/>
<sequence>MQGQKDTEKISVQKTFDIELSKHVMNKGLEHDKSYEIQGLDHGDCIDDPNIVDEGKDNKDGASIMFIQKLNSSLRIRVKEFLLINWFKLLVIILMVTGSSIVKYGEYVQKIDVEKPYDIMHQLLLPLNLFAMENPGFRDVWIATTSFLLDLQFFFVMINWFKDGYSMRTPISVLMFYGIRAVIQQLYILPFPEHMYWEDPGFPCLLNIYGRQSDFFYSGHIGFCLLCLLENMNLKAVKSAIFCVFGTIFVGFTLLTFRVHYTIDIFTGLVMAHYCFITVGKVVEWFDLVCLNQKVRNLNPNEKAKAEGESESTNFRE</sequence>
<dbReference type="PANTHER" id="PTHR34674:SF1">
    <property type="entry name" value="PHOSPHATIDYLCHOLINE:DIACYLGLYCEROL CHOLINEPHOSPHOTRANSFERASE 1-RELATED"/>
    <property type="match status" value="1"/>
</dbReference>